<name>A0ABV8VRV0_9BACI</name>
<evidence type="ECO:0000256" key="3">
    <source>
        <dbReference type="ARBA" id="ARBA00023163"/>
    </source>
</evidence>
<keyword evidence="3" id="KW-0804">Transcription</keyword>
<keyword evidence="6" id="KW-1185">Reference proteome</keyword>
<organism evidence="5 6">
    <name type="scientific">Gracilibacillus marinus</name>
    <dbReference type="NCBI Taxonomy" id="630535"/>
    <lineage>
        <taxon>Bacteria</taxon>
        <taxon>Bacillati</taxon>
        <taxon>Bacillota</taxon>
        <taxon>Bacilli</taxon>
        <taxon>Bacillales</taxon>
        <taxon>Bacillaceae</taxon>
        <taxon>Gracilibacillus</taxon>
    </lineage>
</organism>
<reference evidence="6" key="1">
    <citation type="journal article" date="2019" name="Int. J. Syst. Evol. Microbiol.">
        <title>The Global Catalogue of Microorganisms (GCM) 10K type strain sequencing project: providing services to taxonomists for standard genome sequencing and annotation.</title>
        <authorList>
            <consortium name="The Broad Institute Genomics Platform"/>
            <consortium name="The Broad Institute Genome Sequencing Center for Infectious Disease"/>
            <person name="Wu L."/>
            <person name="Ma J."/>
        </authorList>
    </citation>
    <scope>NUCLEOTIDE SEQUENCE [LARGE SCALE GENOMIC DNA]</scope>
    <source>
        <strain evidence="6">KACC 14058</strain>
    </source>
</reference>
<evidence type="ECO:0000313" key="6">
    <source>
        <dbReference type="Proteomes" id="UP001595880"/>
    </source>
</evidence>
<dbReference type="Pfam" id="PF00392">
    <property type="entry name" value="GntR"/>
    <property type="match status" value="1"/>
</dbReference>
<dbReference type="CDD" id="cd07377">
    <property type="entry name" value="WHTH_GntR"/>
    <property type="match status" value="1"/>
</dbReference>
<keyword evidence="2" id="KW-0238">DNA-binding</keyword>
<evidence type="ECO:0000259" key="4">
    <source>
        <dbReference type="PROSITE" id="PS50949"/>
    </source>
</evidence>
<proteinExistence type="predicted"/>
<dbReference type="SMART" id="SM00345">
    <property type="entry name" value="HTH_GNTR"/>
    <property type="match status" value="1"/>
</dbReference>
<dbReference type="PANTHER" id="PTHR38445">
    <property type="entry name" value="HTH-TYPE TRANSCRIPTIONAL REPRESSOR YTRA"/>
    <property type="match status" value="1"/>
</dbReference>
<evidence type="ECO:0000256" key="1">
    <source>
        <dbReference type="ARBA" id="ARBA00023015"/>
    </source>
</evidence>
<keyword evidence="1" id="KW-0805">Transcription regulation</keyword>
<evidence type="ECO:0000313" key="5">
    <source>
        <dbReference type="EMBL" id="MFC4387202.1"/>
    </source>
</evidence>
<dbReference type="InterPro" id="IPR000524">
    <property type="entry name" value="Tscrpt_reg_HTH_GntR"/>
</dbReference>
<dbReference type="RefSeq" id="WP_390196686.1">
    <property type="nucleotide sequence ID" value="NZ_JBHSDV010000001.1"/>
</dbReference>
<gene>
    <name evidence="5" type="ORF">ACFOZ1_05195</name>
</gene>
<dbReference type="PROSITE" id="PS50949">
    <property type="entry name" value="HTH_GNTR"/>
    <property type="match status" value="1"/>
</dbReference>
<dbReference type="Proteomes" id="UP001595880">
    <property type="component" value="Unassembled WGS sequence"/>
</dbReference>
<dbReference type="Gene3D" id="1.10.10.10">
    <property type="entry name" value="Winged helix-like DNA-binding domain superfamily/Winged helix DNA-binding domain"/>
    <property type="match status" value="1"/>
</dbReference>
<dbReference type="InterPro" id="IPR036390">
    <property type="entry name" value="WH_DNA-bd_sf"/>
</dbReference>
<dbReference type="PANTHER" id="PTHR38445:SF6">
    <property type="entry name" value="GNTR-FAMILY TRANSCRIPTIONAL REGULATOR"/>
    <property type="match status" value="1"/>
</dbReference>
<feature type="domain" description="HTH gntR-type" evidence="4">
    <location>
        <begin position="9"/>
        <end position="77"/>
    </location>
</feature>
<dbReference type="EMBL" id="JBHSDV010000001">
    <property type="protein sequence ID" value="MFC4387202.1"/>
    <property type="molecule type" value="Genomic_DNA"/>
</dbReference>
<accession>A0ABV8VRV0</accession>
<dbReference type="InterPro" id="IPR036388">
    <property type="entry name" value="WH-like_DNA-bd_sf"/>
</dbReference>
<evidence type="ECO:0000256" key="2">
    <source>
        <dbReference type="ARBA" id="ARBA00023125"/>
    </source>
</evidence>
<protein>
    <submittedName>
        <fullName evidence="5">GntR family transcriptional regulator</fullName>
    </submittedName>
</protein>
<sequence>MPPQFDREKPIYLQVVDMLIQEIARGIRKEGEKLPSVRELAFQLEVNPNTIQRVYRELEHKEITITKRGQGTFVTDDTEKVIALREQLKQQYIEKFIIDMHALGFSKEEIVQTLKGGEDHD</sequence>
<comment type="caution">
    <text evidence="5">The sequence shown here is derived from an EMBL/GenBank/DDBJ whole genome shotgun (WGS) entry which is preliminary data.</text>
</comment>
<dbReference type="SUPFAM" id="SSF46785">
    <property type="entry name" value="Winged helix' DNA-binding domain"/>
    <property type="match status" value="1"/>
</dbReference>